<sequence length="122" mass="14471">MVIVLIAARYKKLLEWINNRNYEGIKAIYKIKNVGPKVFLYIDTSLDLKNIIKTFKKSISEQGGMAYVYEFYGIYNEKIDYNAYISNKTKDTMRYYQTKIKDLTDKELHDFLLKNNIDNDSD</sequence>
<accession>A0A9Q7HQ95</accession>
<dbReference type="Proteomes" id="UP001211987">
    <property type="component" value="Unassembled WGS sequence"/>
</dbReference>
<dbReference type="AlphaFoldDB" id="A0A9Q7HQ95"/>
<reference evidence="1" key="1">
    <citation type="submission" date="2023-01" db="EMBL/GenBank/DDBJ databases">
        <title>Human gut microbiome strain richness.</title>
        <authorList>
            <person name="Chen-Liaw A."/>
        </authorList>
    </citation>
    <scope>NUCLEOTIDE SEQUENCE</scope>
    <source>
        <strain evidence="1">1001217st2_G6_1001217B_191108</strain>
    </source>
</reference>
<evidence type="ECO:0000313" key="2">
    <source>
        <dbReference type="Proteomes" id="UP001211987"/>
    </source>
</evidence>
<protein>
    <submittedName>
        <fullName evidence="1">Uncharacterized protein</fullName>
    </submittedName>
</protein>
<dbReference type="EMBL" id="JAQLKE010000013">
    <property type="protein sequence ID" value="MDB7084075.1"/>
    <property type="molecule type" value="Genomic_DNA"/>
</dbReference>
<name>A0A9Q7HQ95_9FIRM</name>
<comment type="caution">
    <text evidence="1">The sequence shown here is derived from an EMBL/GenBank/DDBJ whole genome shotgun (WGS) entry which is preliminary data.</text>
</comment>
<evidence type="ECO:0000313" key="1">
    <source>
        <dbReference type="EMBL" id="MDB7084075.1"/>
    </source>
</evidence>
<organism evidence="1 2">
    <name type="scientific">Thomasclavelia ramosa</name>
    <dbReference type="NCBI Taxonomy" id="1547"/>
    <lineage>
        <taxon>Bacteria</taxon>
        <taxon>Bacillati</taxon>
        <taxon>Bacillota</taxon>
        <taxon>Erysipelotrichia</taxon>
        <taxon>Erysipelotrichales</taxon>
        <taxon>Coprobacillaceae</taxon>
        <taxon>Thomasclavelia</taxon>
    </lineage>
</organism>
<dbReference type="GeneID" id="64195571"/>
<dbReference type="RefSeq" id="WP_003537554.1">
    <property type="nucleotide sequence ID" value="NZ_AP031443.1"/>
</dbReference>
<proteinExistence type="predicted"/>
<gene>
    <name evidence="1" type="ORF">PM738_09710</name>
</gene>